<accession>A0A250WYA2</accession>
<feature type="region of interest" description="Disordered" evidence="12">
    <location>
        <begin position="81"/>
        <end position="118"/>
    </location>
</feature>
<keyword evidence="3 11" id="KW-0547">Nucleotide-binding</keyword>
<organism evidence="15 16">
    <name type="scientific">Chlamydomonas eustigma</name>
    <dbReference type="NCBI Taxonomy" id="1157962"/>
    <lineage>
        <taxon>Eukaryota</taxon>
        <taxon>Viridiplantae</taxon>
        <taxon>Chlorophyta</taxon>
        <taxon>core chlorophytes</taxon>
        <taxon>Chlorophyceae</taxon>
        <taxon>CS clade</taxon>
        <taxon>Chlamydomonadales</taxon>
        <taxon>Chlamydomonadaceae</taxon>
        <taxon>Chlamydomonas</taxon>
    </lineage>
</organism>
<evidence type="ECO:0000256" key="12">
    <source>
        <dbReference type="SAM" id="MobiDB-lite"/>
    </source>
</evidence>
<evidence type="ECO:0000313" key="15">
    <source>
        <dbReference type="EMBL" id="GAX75582.1"/>
    </source>
</evidence>
<dbReference type="InterPro" id="IPR014001">
    <property type="entry name" value="Helicase_ATP-bd"/>
</dbReference>
<evidence type="ECO:0000256" key="11">
    <source>
        <dbReference type="RuleBase" id="RU364117"/>
    </source>
</evidence>
<dbReference type="InterPro" id="IPR032284">
    <property type="entry name" value="RecQ_Zn-bd"/>
</dbReference>
<evidence type="ECO:0000259" key="14">
    <source>
        <dbReference type="PROSITE" id="PS51194"/>
    </source>
</evidence>
<dbReference type="Pfam" id="PF16124">
    <property type="entry name" value="RecQ_Zn_bind"/>
    <property type="match status" value="1"/>
</dbReference>
<evidence type="ECO:0000313" key="16">
    <source>
        <dbReference type="Proteomes" id="UP000232323"/>
    </source>
</evidence>
<dbReference type="Pfam" id="PF00271">
    <property type="entry name" value="Helicase_C"/>
    <property type="match status" value="1"/>
</dbReference>
<keyword evidence="5 11" id="KW-0347">Helicase</keyword>
<dbReference type="PANTHER" id="PTHR13710:SF153">
    <property type="entry name" value="RECQ-LIKE DNA HELICASE BLM"/>
    <property type="match status" value="1"/>
</dbReference>
<dbReference type="GO" id="GO:0005737">
    <property type="term" value="C:cytoplasm"/>
    <property type="evidence" value="ECO:0007669"/>
    <property type="project" value="TreeGrafter"/>
</dbReference>
<sequence>MSMRLSESDLMALGEQLGFAPERVSRAISTFRTKLKDSGDQSNSYILQQQDEFLDVLICIGSPVQSQPRRSAMTIDEVASPDVTDFDSEMSAGPTRADDEDTDLDAEETGTDSERGCEDADVEEDFFEIVGFSQPNLNKRPRLLDISVPNLNPSSKYHGSIESQAAPPHLPSSTRDGKINNFFKPSPGPPSASCQTVLPLNPLSSSNNMVQLKGSSAPWLRPATPSHERMTAIDLANQMVFGNATFRTHQREVVQAALQGQDVFVLMPTGGGKSLCYQLPAVVSKGVTVVVCPLLSLMQDQVRSLCSLPTCGGVPATYISSQQSKVELLAVLRELSKPSGPTCKLLYVTPEQLVKSTSLNSILSKLYQAGLLARLVVDEAHCVSSWGHDFRPDYKQLGKIRSCYPSVPIMAVTATATDHVADDILKTLGMSKARTFKASFFRKNLHLSVKDKTYGEDEEGRPQPASMLLDYILEQGSHASGIVYCLSREESELVSGLLVSEGIKAAYYHAGMTPKQRMEVQNAWRSDDLHVVVATIAFGMGIDKPDVRFVVHYTLSKNLEGYFQEAGRAGRDSKHSNCVIFYAARDKSRVMNMIRQGPKKCRGTSYALLDHMVAYCLEETQCLHNILLHYFSDKTALPSGHCGGCCDNCMRRLNLPGAPPPRLISSKISAKAKASAEPAGTSVGFVKASSLLQKQPSGNKELIKKRVVNSQANAFAKGGSVIQGGGSSSWDSNEAQEDHGRAVKLAARAKDMKAAAIAQQNKARITQMQQKIAVQAYQK</sequence>
<keyword evidence="6 11" id="KW-0067">ATP-binding</keyword>
<feature type="region of interest" description="Disordered" evidence="12">
    <location>
        <begin position="719"/>
        <end position="741"/>
    </location>
</feature>
<dbReference type="FunFam" id="3.40.50.300:FF:000296">
    <property type="entry name" value="ATP-dependent DNA helicase RecQ"/>
    <property type="match status" value="1"/>
</dbReference>
<dbReference type="CDD" id="cd17920">
    <property type="entry name" value="DEXHc_RecQ"/>
    <property type="match status" value="1"/>
</dbReference>
<dbReference type="InterPro" id="IPR001650">
    <property type="entry name" value="Helicase_C-like"/>
</dbReference>
<evidence type="ECO:0000256" key="3">
    <source>
        <dbReference type="ARBA" id="ARBA00022741"/>
    </source>
</evidence>
<dbReference type="GO" id="GO:0005694">
    <property type="term" value="C:chromosome"/>
    <property type="evidence" value="ECO:0007669"/>
    <property type="project" value="TreeGrafter"/>
</dbReference>
<dbReference type="Gene3D" id="3.40.50.300">
    <property type="entry name" value="P-loop containing nucleotide triphosphate hydrolases"/>
    <property type="match status" value="2"/>
</dbReference>
<dbReference type="InterPro" id="IPR004589">
    <property type="entry name" value="DNA_helicase_ATP-dep_RecQ"/>
</dbReference>
<comment type="subcellular location">
    <subcellularLocation>
        <location evidence="1 11">Nucleus</location>
    </subcellularLocation>
</comment>
<feature type="domain" description="Helicase ATP-binding" evidence="13">
    <location>
        <begin position="254"/>
        <end position="434"/>
    </location>
</feature>
<feature type="domain" description="Helicase C-terminal" evidence="14">
    <location>
        <begin position="467"/>
        <end position="612"/>
    </location>
</feature>
<dbReference type="AlphaFoldDB" id="A0A250WYA2"/>
<comment type="catalytic activity">
    <reaction evidence="11">
        <text>ATP + H2O = ADP + phosphate + H(+)</text>
        <dbReference type="Rhea" id="RHEA:13065"/>
        <dbReference type="ChEBI" id="CHEBI:15377"/>
        <dbReference type="ChEBI" id="CHEBI:15378"/>
        <dbReference type="ChEBI" id="CHEBI:30616"/>
        <dbReference type="ChEBI" id="CHEBI:43474"/>
        <dbReference type="ChEBI" id="CHEBI:456216"/>
    </reaction>
</comment>
<dbReference type="STRING" id="1157962.A0A250WYA2"/>
<keyword evidence="16" id="KW-1185">Reference proteome</keyword>
<protein>
    <recommendedName>
        <fullName evidence="11">ATP-dependent DNA helicase</fullName>
        <ecNumber evidence="11">5.6.2.4</ecNumber>
    </recommendedName>
</protein>
<dbReference type="EC" id="5.6.2.4" evidence="11"/>
<dbReference type="GO" id="GO:0005634">
    <property type="term" value="C:nucleus"/>
    <property type="evidence" value="ECO:0007669"/>
    <property type="project" value="UniProtKB-SubCell"/>
</dbReference>
<evidence type="ECO:0000256" key="10">
    <source>
        <dbReference type="ARBA" id="ARBA00034617"/>
    </source>
</evidence>
<dbReference type="FunFam" id="3.40.50.300:FF:001456">
    <property type="entry name" value="ATP-dependent DNA helicase"/>
    <property type="match status" value="1"/>
</dbReference>
<evidence type="ECO:0000256" key="6">
    <source>
        <dbReference type="ARBA" id="ARBA00022840"/>
    </source>
</evidence>
<dbReference type="InterPro" id="IPR002464">
    <property type="entry name" value="DNA/RNA_helicase_DEAH_CS"/>
</dbReference>
<evidence type="ECO:0000256" key="4">
    <source>
        <dbReference type="ARBA" id="ARBA00022801"/>
    </source>
</evidence>
<dbReference type="GO" id="GO:0043138">
    <property type="term" value="F:3'-5' DNA helicase activity"/>
    <property type="evidence" value="ECO:0007669"/>
    <property type="project" value="UniProtKB-EC"/>
</dbReference>
<dbReference type="NCBIfam" id="TIGR00614">
    <property type="entry name" value="recQ_fam"/>
    <property type="match status" value="1"/>
</dbReference>
<gene>
    <name evidence="15" type="ORF">CEUSTIGMA_g3026.t1</name>
</gene>
<keyword evidence="8" id="KW-0413">Isomerase</keyword>
<keyword evidence="9 11" id="KW-0539">Nucleus</keyword>
<dbReference type="PROSITE" id="PS51194">
    <property type="entry name" value="HELICASE_CTER"/>
    <property type="match status" value="1"/>
</dbReference>
<comment type="caution">
    <text evidence="15">The sequence shown here is derived from an EMBL/GenBank/DDBJ whole genome shotgun (WGS) entry which is preliminary data.</text>
</comment>
<evidence type="ECO:0000256" key="9">
    <source>
        <dbReference type="ARBA" id="ARBA00023242"/>
    </source>
</evidence>
<evidence type="ECO:0000256" key="7">
    <source>
        <dbReference type="ARBA" id="ARBA00023125"/>
    </source>
</evidence>
<dbReference type="SMART" id="SM00490">
    <property type="entry name" value="HELICc"/>
    <property type="match status" value="1"/>
</dbReference>
<name>A0A250WYA2_9CHLO</name>
<dbReference type="SMART" id="SM00487">
    <property type="entry name" value="DEXDc"/>
    <property type="match status" value="1"/>
</dbReference>
<dbReference type="Pfam" id="PF00270">
    <property type="entry name" value="DEAD"/>
    <property type="match status" value="1"/>
</dbReference>
<dbReference type="GO" id="GO:0016887">
    <property type="term" value="F:ATP hydrolysis activity"/>
    <property type="evidence" value="ECO:0007669"/>
    <property type="project" value="RHEA"/>
</dbReference>
<dbReference type="OrthoDB" id="10261556at2759"/>
<comment type="catalytic activity">
    <reaction evidence="10 11">
        <text>Couples ATP hydrolysis with the unwinding of duplex DNA by translocating in the 3'-5' direction.</text>
        <dbReference type="EC" id="5.6.2.4"/>
    </reaction>
</comment>
<feature type="compositionally biased region" description="Acidic residues" evidence="12">
    <location>
        <begin position="98"/>
        <end position="111"/>
    </location>
</feature>
<dbReference type="CDD" id="cd18794">
    <property type="entry name" value="SF2_C_RecQ"/>
    <property type="match status" value="1"/>
</dbReference>
<dbReference type="InterPro" id="IPR027417">
    <property type="entry name" value="P-loop_NTPase"/>
</dbReference>
<dbReference type="GO" id="GO:0005524">
    <property type="term" value="F:ATP binding"/>
    <property type="evidence" value="ECO:0007669"/>
    <property type="project" value="UniProtKB-KW"/>
</dbReference>
<dbReference type="InterPro" id="IPR011545">
    <property type="entry name" value="DEAD/DEAH_box_helicase_dom"/>
</dbReference>
<keyword evidence="7" id="KW-0238">DNA-binding</keyword>
<dbReference type="GO" id="GO:0000724">
    <property type="term" value="P:double-strand break repair via homologous recombination"/>
    <property type="evidence" value="ECO:0007669"/>
    <property type="project" value="TreeGrafter"/>
</dbReference>
<evidence type="ECO:0000256" key="5">
    <source>
        <dbReference type="ARBA" id="ARBA00022806"/>
    </source>
</evidence>
<dbReference type="GO" id="GO:0003677">
    <property type="term" value="F:DNA binding"/>
    <property type="evidence" value="ECO:0007669"/>
    <property type="project" value="UniProtKB-KW"/>
</dbReference>
<dbReference type="SUPFAM" id="SSF52540">
    <property type="entry name" value="P-loop containing nucleoside triphosphate hydrolases"/>
    <property type="match status" value="1"/>
</dbReference>
<evidence type="ECO:0000256" key="8">
    <source>
        <dbReference type="ARBA" id="ARBA00023235"/>
    </source>
</evidence>
<keyword evidence="4 11" id="KW-0378">Hydrolase</keyword>
<dbReference type="PANTHER" id="PTHR13710">
    <property type="entry name" value="DNA HELICASE RECQ FAMILY MEMBER"/>
    <property type="match status" value="1"/>
</dbReference>
<dbReference type="GO" id="GO:0009378">
    <property type="term" value="F:four-way junction helicase activity"/>
    <property type="evidence" value="ECO:0007669"/>
    <property type="project" value="TreeGrafter"/>
</dbReference>
<dbReference type="Proteomes" id="UP000232323">
    <property type="component" value="Unassembled WGS sequence"/>
</dbReference>
<dbReference type="EMBL" id="BEGY01000013">
    <property type="protein sequence ID" value="GAX75582.1"/>
    <property type="molecule type" value="Genomic_DNA"/>
</dbReference>
<evidence type="ECO:0000256" key="1">
    <source>
        <dbReference type="ARBA" id="ARBA00004123"/>
    </source>
</evidence>
<proteinExistence type="inferred from homology"/>
<evidence type="ECO:0000256" key="2">
    <source>
        <dbReference type="ARBA" id="ARBA00005446"/>
    </source>
</evidence>
<feature type="region of interest" description="Disordered" evidence="12">
    <location>
        <begin position="155"/>
        <end position="175"/>
    </location>
</feature>
<dbReference type="PROSITE" id="PS00690">
    <property type="entry name" value="DEAH_ATP_HELICASE"/>
    <property type="match status" value="1"/>
</dbReference>
<evidence type="ECO:0000259" key="13">
    <source>
        <dbReference type="PROSITE" id="PS51192"/>
    </source>
</evidence>
<dbReference type="PROSITE" id="PS51192">
    <property type="entry name" value="HELICASE_ATP_BIND_1"/>
    <property type="match status" value="1"/>
</dbReference>
<reference evidence="15 16" key="1">
    <citation type="submission" date="2017-08" db="EMBL/GenBank/DDBJ databases">
        <title>Acidophilic green algal genome provides insights into adaptation to an acidic environment.</title>
        <authorList>
            <person name="Hirooka S."/>
            <person name="Hirose Y."/>
            <person name="Kanesaki Y."/>
            <person name="Higuchi S."/>
            <person name="Fujiwara T."/>
            <person name="Onuma R."/>
            <person name="Era A."/>
            <person name="Ohbayashi R."/>
            <person name="Uzuka A."/>
            <person name="Nozaki H."/>
            <person name="Yoshikawa H."/>
            <person name="Miyagishima S.Y."/>
        </authorList>
    </citation>
    <scope>NUCLEOTIDE SEQUENCE [LARGE SCALE GENOMIC DNA]</scope>
    <source>
        <strain evidence="15 16">NIES-2499</strain>
    </source>
</reference>
<comment type="similarity">
    <text evidence="2 11">Belongs to the helicase family. RecQ subfamily.</text>
</comment>